<dbReference type="PANTHER" id="PTHR30185">
    <property type="entry name" value="CRYPTIC BETA-GLUCOSIDE BGL OPERON ANTITERMINATOR"/>
    <property type="match status" value="1"/>
</dbReference>
<dbReference type="Pfam" id="PF05043">
    <property type="entry name" value="Mga"/>
    <property type="match status" value="1"/>
</dbReference>
<protein>
    <recommendedName>
        <fullName evidence="10">PRD domain-containing protein</fullName>
    </recommendedName>
</protein>
<sequence length="460" mass="54144">MNINSNDIEFLKQLKGKQVLVQNIINLSEQRIKYKIKKTNYILGLMKHSQIVIDDLGFIRFEEDIIKSLIRDFDGINFSKSHRLNSIVMFLLRDNFVKKVELERHLSCSKSSIKNDFLELKSILKIFKINLKYVHRKGFSLVGKEEKVRNFFLNYFMTNYNFFEKNVLLKEAQLLMEDILKGINSSFETSKIISILLTIQYYRIIYGNTITEDVSSIISPFKHRVKGENIYTTKLMKNSDILKGEDLYIEVFLNNLIYNNIRVSSSKDLIFINSLDIFIRNVERNLSLSLEEDDKLRKGLYNHIQALLFKKNNHIPVNNDDFESFKREFSLLYKTVDQESRIFQNNFNVRFEQGDLIYISYHFLSAINRANKKKTKKILIVCNKGIGASKILEEKLKTLFYVDIVENLSFYEYKNQDINEVDIIIHTIDLFKSKNSNIKVAPFLSRVDIERLESLGCLKK</sequence>
<organism evidence="8 9">
    <name type="scientific">Propionigenium maris DSM 9537</name>
    <dbReference type="NCBI Taxonomy" id="1123000"/>
    <lineage>
        <taxon>Bacteria</taxon>
        <taxon>Fusobacteriati</taxon>
        <taxon>Fusobacteriota</taxon>
        <taxon>Fusobacteriia</taxon>
        <taxon>Fusobacteriales</taxon>
        <taxon>Fusobacteriaceae</taxon>
        <taxon>Propionigenium</taxon>
    </lineage>
</organism>
<evidence type="ECO:0000256" key="2">
    <source>
        <dbReference type="ARBA" id="ARBA00022737"/>
    </source>
</evidence>
<evidence type="ECO:0000259" key="7">
    <source>
        <dbReference type="PROSITE" id="PS51372"/>
    </source>
</evidence>
<keyword evidence="4" id="KW-0010">Activator</keyword>
<evidence type="ECO:0000256" key="4">
    <source>
        <dbReference type="ARBA" id="ARBA00023159"/>
    </source>
</evidence>
<dbReference type="SUPFAM" id="SSF63520">
    <property type="entry name" value="PTS-regulatory domain, PRD"/>
    <property type="match status" value="1"/>
</dbReference>
<evidence type="ECO:0000256" key="3">
    <source>
        <dbReference type="ARBA" id="ARBA00023015"/>
    </source>
</evidence>
<evidence type="ECO:0000313" key="9">
    <source>
        <dbReference type="Proteomes" id="UP001144471"/>
    </source>
</evidence>
<dbReference type="AlphaFoldDB" id="A0A9W6LM70"/>
<dbReference type="InterPro" id="IPR036634">
    <property type="entry name" value="PRD_sf"/>
</dbReference>
<dbReference type="GO" id="GO:0008982">
    <property type="term" value="F:protein-N(PI)-phosphohistidine-sugar phosphotransferase activity"/>
    <property type="evidence" value="ECO:0007669"/>
    <property type="project" value="InterPro"/>
</dbReference>
<name>A0A9W6LM70_9FUSO</name>
<gene>
    <name evidence="8" type="ORF">PM10SUCC1_15400</name>
</gene>
<evidence type="ECO:0008006" key="10">
    <source>
        <dbReference type="Google" id="ProtNLM"/>
    </source>
</evidence>
<keyword evidence="3" id="KW-0805">Transcription regulation</keyword>
<accession>A0A9W6LM70</accession>
<dbReference type="Proteomes" id="UP001144471">
    <property type="component" value="Unassembled WGS sequence"/>
</dbReference>
<proteinExistence type="predicted"/>
<dbReference type="RefSeq" id="WP_281834893.1">
    <property type="nucleotide sequence ID" value="NZ_BSDY01000006.1"/>
</dbReference>
<evidence type="ECO:0000313" key="8">
    <source>
        <dbReference type="EMBL" id="GLI56026.1"/>
    </source>
</evidence>
<dbReference type="InterPro" id="IPR011608">
    <property type="entry name" value="PRD"/>
</dbReference>
<evidence type="ECO:0000259" key="6">
    <source>
        <dbReference type="PROSITE" id="PS51099"/>
    </source>
</evidence>
<reference evidence="8" key="1">
    <citation type="submission" date="2022-12" db="EMBL/GenBank/DDBJ databases">
        <title>Reference genome sequencing for broad-spectrum identification of bacterial and archaeal isolates by mass spectrometry.</title>
        <authorList>
            <person name="Sekiguchi Y."/>
            <person name="Tourlousse D.M."/>
        </authorList>
    </citation>
    <scope>NUCLEOTIDE SEQUENCE</scope>
    <source>
        <strain evidence="8">10succ1</strain>
    </source>
</reference>
<dbReference type="Pfam" id="PF00874">
    <property type="entry name" value="PRD"/>
    <property type="match status" value="1"/>
</dbReference>
<dbReference type="PROSITE" id="PS51099">
    <property type="entry name" value="PTS_EIIB_TYPE_2"/>
    <property type="match status" value="1"/>
</dbReference>
<dbReference type="InterPro" id="IPR036095">
    <property type="entry name" value="PTS_EIIB-like_sf"/>
</dbReference>
<dbReference type="Gene3D" id="1.10.1790.10">
    <property type="entry name" value="PRD domain"/>
    <property type="match status" value="1"/>
</dbReference>
<dbReference type="CDD" id="cd05568">
    <property type="entry name" value="PTS_IIB_bgl_like"/>
    <property type="match status" value="1"/>
</dbReference>
<keyword evidence="1" id="KW-0808">Transferase</keyword>
<keyword evidence="2" id="KW-0677">Repeat</keyword>
<comment type="caution">
    <text evidence="8">The sequence shown here is derived from an EMBL/GenBank/DDBJ whole genome shotgun (WGS) entry which is preliminary data.</text>
</comment>
<dbReference type="InterPro" id="IPR013011">
    <property type="entry name" value="PTS_EIIB_2"/>
</dbReference>
<dbReference type="EMBL" id="BSDY01000006">
    <property type="protein sequence ID" value="GLI56026.1"/>
    <property type="molecule type" value="Genomic_DNA"/>
</dbReference>
<dbReference type="SUPFAM" id="SSF52794">
    <property type="entry name" value="PTS system IIB component-like"/>
    <property type="match status" value="1"/>
</dbReference>
<dbReference type="PROSITE" id="PS51372">
    <property type="entry name" value="PRD_2"/>
    <property type="match status" value="1"/>
</dbReference>
<dbReference type="InterPro" id="IPR050661">
    <property type="entry name" value="BglG_antiterminators"/>
</dbReference>
<evidence type="ECO:0000256" key="1">
    <source>
        <dbReference type="ARBA" id="ARBA00022679"/>
    </source>
</evidence>
<feature type="domain" description="PTS EIIB type-2" evidence="6">
    <location>
        <begin position="376"/>
        <end position="460"/>
    </location>
</feature>
<dbReference type="Gene3D" id="3.40.50.2300">
    <property type="match status" value="1"/>
</dbReference>
<dbReference type="GO" id="GO:0009401">
    <property type="term" value="P:phosphoenolpyruvate-dependent sugar phosphotransferase system"/>
    <property type="evidence" value="ECO:0007669"/>
    <property type="project" value="InterPro"/>
</dbReference>
<keyword evidence="9" id="KW-1185">Reference proteome</keyword>
<feature type="domain" description="PRD" evidence="7">
    <location>
        <begin position="266"/>
        <end position="373"/>
    </location>
</feature>
<dbReference type="GO" id="GO:0006355">
    <property type="term" value="P:regulation of DNA-templated transcription"/>
    <property type="evidence" value="ECO:0007669"/>
    <property type="project" value="InterPro"/>
</dbReference>
<dbReference type="InterPro" id="IPR007737">
    <property type="entry name" value="Mga_HTH"/>
</dbReference>
<keyword evidence="5" id="KW-0804">Transcription</keyword>
<dbReference type="PANTHER" id="PTHR30185:SF18">
    <property type="entry name" value="TRANSCRIPTIONAL REGULATOR MTLR"/>
    <property type="match status" value="1"/>
</dbReference>
<evidence type="ECO:0000256" key="5">
    <source>
        <dbReference type="ARBA" id="ARBA00023163"/>
    </source>
</evidence>